<proteinExistence type="predicted"/>
<name>A0A6C0C0D0_9ZZZZ</name>
<accession>A0A6C0C0D0</accession>
<organism evidence="2">
    <name type="scientific">viral metagenome</name>
    <dbReference type="NCBI Taxonomy" id="1070528"/>
    <lineage>
        <taxon>unclassified sequences</taxon>
        <taxon>metagenomes</taxon>
        <taxon>organismal metagenomes</taxon>
    </lineage>
</organism>
<evidence type="ECO:0000313" key="2">
    <source>
        <dbReference type="EMBL" id="QHS98115.1"/>
    </source>
</evidence>
<sequence>MTSTKKINKKTLDKNKTKKHKINNKGGFDIGDMHIKKNLEKARDYFKPHENAGKKCDDVNDCILQPNNGNMAIPDNSIDCIDGNCRTKSIKGTAAKVLNNRLKDLTSGFTTFFEGKESKTEEGNESDTAKNVQQGLLQEQCNITGKHIVALYNIGNTTQCLVYDKEHGIIKLVKKGEENSNLITIPEHSNADAILEDIQLKNMLFQDIIYDNLQNIDKNQNNLKQIRQNMYKSVEQKIKEKININTNIDNITILNKKVLPDQSSSKSSDEKDKQDKELLNEINDINIVKKNNKGNPNIISQAKNACINIKNNKSNVKNYKTYISSLTHFMLYHTFYFYKKDDGTSNTLQNAIINDIDKITISMANVHTAIKLSIPVEKGINITDEEICDFFSKQKSPLTRQAVYDVYTSNKNATDDDADEEK</sequence>
<protein>
    <submittedName>
        <fullName evidence="2">Uncharacterized protein</fullName>
    </submittedName>
</protein>
<reference evidence="2" key="1">
    <citation type="journal article" date="2020" name="Nature">
        <title>Giant virus diversity and host interactions through global metagenomics.</title>
        <authorList>
            <person name="Schulz F."/>
            <person name="Roux S."/>
            <person name="Paez-Espino D."/>
            <person name="Jungbluth S."/>
            <person name="Walsh D.A."/>
            <person name="Denef V.J."/>
            <person name="McMahon K.D."/>
            <person name="Konstantinidis K.T."/>
            <person name="Eloe-Fadrosh E.A."/>
            <person name="Kyrpides N.C."/>
            <person name="Woyke T."/>
        </authorList>
    </citation>
    <scope>NUCLEOTIDE SEQUENCE</scope>
    <source>
        <strain evidence="2">GVMAG-M-3300020182-84</strain>
    </source>
</reference>
<evidence type="ECO:0000256" key="1">
    <source>
        <dbReference type="SAM" id="MobiDB-lite"/>
    </source>
</evidence>
<dbReference type="EMBL" id="MN739312">
    <property type="protein sequence ID" value="QHS98115.1"/>
    <property type="molecule type" value="Genomic_DNA"/>
</dbReference>
<feature type="region of interest" description="Disordered" evidence="1">
    <location>
        <begin position="1"/>
        <end position="25"/>
    </location>
</feature>
<dbReference type="AlphaFoldDB" id="A0A6C0C0D0"/>